<evidence type="ECO:0000256" key="2">
    <source>
        <dbReference type="ARBA" id="ARBA00005982"/>
    </source>
</evidence>
<feature type="transmembrane region" description="Helical" evidence="6">
    <location>
        <begin position="774"/>
        <end position="796"/>
    </location>
</feature>
<evidence type="ECO:0000256" key="4">
    <source>
        <dbReference type="ARBA" id="ARBA00022989"/>
    </source>
</evidence>
<dbReference type="Pfam" id="PF00854">
    <property type="entry name" value="PTR2"/>
    <property type="match status" value="2"/>
</dbReference>
<dbReference type="EMBL" id="CP126665">
    <property type="protein sequence ID" value="WKA11380.1"/>
    <property type="molecule type" value="Genomic_DNA"/>
</dbReference>
<dbReference type="SUPFAM" id="SSF103473">
    <property type="entry name" value="MFS general substrate transporter"/>
    <property type="match status" value="2"/>
</dbReference>
<keyword evidence="8" id="KW-1185">Reference proteome</keyword>
<feature type="transmembrane region" description="Helical" evidence="6">
    <location>
        <begin position="341"/>
        <end position="363"/>
    </location>
</feature>
<dbReference type="CDD" id="cd17417">
    <property type="entry name" value="MFS_NPF5"/>
    <property type="match status" value="1"/>
</dbReference>
<evidence type="ECO:0008006" key="9">
    <source>
        <dbReference type="Google" id="ProtNLM"/>
    </source>
</evidence>
<organism evidence="7 8">
    <name type="scientific">Vitis vinifera</name>
    <name type="common">Grape</name>
    <dbReference type="NCBI Taxonomy" id="29760"/>
    <lineage>
        <taxon>Eukaryota</taxon>
        <taxon>Viridiplantae</taxon>
        <taxon>Streptophyta</taxon>
        <taxon>Embryophyta</taxon>
        <taxon>Tracheophyta</taxon>
        <taxon>Spermatophyta</taxon>
        <taxon>Magnoliopsida</taxon>
        <taxon>eudicotyledons</taxon>
        <taxon>Gunneridae</taxon>
        <taxon>Pentapetalae</taxon>
        <taxon>rosids</taxon>
        <taxon>Vitales</taxon>
        <taxon>Vitaceae</taxon>
        <taxon>Viteae</taxon>
        <taxon>Vitis</taxon>
    </lineage>
</organism>
<evidence type="ECO:0000256" key="1">
    <source>
        <dbReference type="ARBA" id="ARBA00004141"/>
    </source>
</evidence>
<feature type="transmembrane region" description="Helical" evidence="6">
    <location>
        <begin position="1101"/>
        <end position="1120"/>
    </location>
</feature>
<reference evidence="7 8" key="1">
    <citation type="journal article" date="2023" name="Hortic Res">
        <title>The complete reference genome for grapevine (Vitis vinifera L.) genetics and breeding.</title>
        <authorList>
            <person name="Shi X."/>
            <person name="Cao S."/>
            <person name="Wang X."/>
            <person name="Huang S."/>
            <person name="Wang Y."/>
            <person name="Liu Z."/>
            <person name="Liu W."/>
            <person name="Leng X."/>
            <person name="Peng Y."/>
            <person name="Wang N."/>
            <person name="Wang Y."/>
            <person name="Ma Z."/>
            <person name="Xu X."/>
            <person name="Zhang F."/>
            <person name="Xue H."/>
            <person name="Zhong H."/>
            <person name="Wang Y."/>
            <person name="Zhang K."/>
            <person name="Velt A."/>
            <person name="Avia K."/>
            <person name="Holtgrawe D."/>
            <person name="Grimplet J."/>
            <person name="Matus J.T."/>
            <person name="Ware D."/>
            <person name="Wu X."/>
            <person name="Wang H."/>
            <person name="Liu C."/>
            <person name="Fang Y."/>
            <person name="Rustenholz C."/>
            <person name="Cheng Z."/>
            <person name="Xiao H."/>
            <person name="Zhou Y."/>
        </authorList>
    </citation>
    <scope>NUCLEOTIDE SEQUENCE [LARGE SCALE GENOMIC DNA]</scope>
    <source>
        <strain evidence="8">cv. Pinot noir / PN40024</strain>
        <tissue evidence="7">Leaf</tissue>
    </source>
</reference>
<dbReference type="InterPro" id="IPR036259">
    <property type="entry name" value="MFS_trans_sf"/>
</dbReference>
<feature type="transmembrane region" description="Helical" evidence="6">
    <location>
        <begin position="79"/>
        <end position="100"/>
    </location>
</feature>
<feature type="transmembrane region" description="Helical" evidence="6">
    <location>
        <begin position="869"/>
        <end position="888"/>
    </location>
</feature>
<feature type="transmembrane region" description="Helical" evidence="6">
    <location>
        <begin position="603"/>
        <end position="622"/>
    </location>
</feature>
<name>A0ABY9DUP2_VITVI</name>
<feature type="transmembrane region" description="Helical" evidence="6">
    <location>
        <begin position="120"/>
        <end position="137"/>
    </location>
</feature>
<feature type="transmembrane region" description="Helical" evidence="6">
    <location>
        <begin position="384"/>
        <end position="404"/>
    </location>
</feature>
<dbReference type="Gene3D" id="1.20.1250.20">
    <property type="entry name" value="MFS general substrate transporter like domains"/>
    <property type="match status" value="2"/>
</dbReference>
<dbReference type="InterPro" id="IPR044739">
    <property type="entry name" value="NRT1/PTR"/>
</dbReference>
<feature type="transmembrane region" description="Helical" evidence="6">
    <location>
        <begin position="170"/>
        <end position="189"/>
    </location>
</feature>
<keyword evidence="4 6" id="KW-1133">Transmembrane helix</keyword>
<feature type="transmembrane region" description="Helical" evidence="6">
    <location>
        <begin position="900"/>
        <end position="921"/>
    </location>
</feature>
<dbReference type="InterPro" id="IPR000109">
    <property type="entry name" value="POT_fam"/>
</dbReference>
<dbReference type="Proteomes" id="UP001227230">
    <property type="component" value="Chromosome 18"/>
</dbReference>
<keyword evidence="3 6" id="KW-0812">Transmembrane</keyword>
<proteinExistence type="inferred from homology"/>
<feature type="transmembrane region" description="Helical" evidence="6">
    <location>
        <begin position="817"/>
        <end position="837"/>
    </location>
</feature>
<evidence type="ECO:0000256" key="3">
    <source>
        <dbReference type="ARBA" id="ARBA00022692"/>
    </source>
</evidence>
<gene>
    <name evidence="7" type="ORF">VitviT2T_028883</name>
</gene>
<accession>A0ABY9DUP2</accession>
<evidence type="ECO:0000256" key="5">
    <source>
        <dbReference type="ARBA" id="ARBA00023136"/>
    </source>
</evidence>
<feature type="transmembrane region" description="Helical" evidence="6">
    <location>
        <begin position="302"/>
        <end position="321"/>
    </location>
</feature>
<protein>
    <recommendedName>
        <fullName evidence="9">Protein NRT1/ PTR family 5.10</fullName>
    </recommendedName>
</protein>
<feature type="transmembrane region" description="Helical" evidence="6">
    <location>
        <begin position="467"/>
        <end position="488"/>
    </location>
</feature>
<feature type="transmembrane region" description="Helical" evidence="6">
    <location>
        <begin position="628"/>
        <end position="648"/>
    </location>
</feature>
<evidence type="ECO:0000313" key="7">
    <source>
        <dbReference type="EMBL" id="WKA11380.1"/>
    </source>
</evidence>
<evidence type="ECO:0000313" key="8">
    <source>
        <dbReference type="Proteomes" id="UP001227230"/>
    </source>
</evidence>
<evidence type="ECO:0000256" key="6">
    <source>
        <dbReference type="SAM" id="Phobius"/>
    </source>
</evidence>
<comment type="similarity">
    <text evidence="2">Belongs to the major facilitator superfamily. Proton-dependent oligopeptide transporter (POT/PTR) (TC 2.A.17) family.</text>
</comment>
<feature type="transmembrane region" description="Helical" evidence="6">
    <location>
        <begin position="195"/>
        <end position="215"/>
    </location>
</feature>
<keyword evidence="5 6" id="KW-0472">Membrane</keyword>
<feature type="transmembrane region" description="Helical" evidence="6">
    <location>
        <begin position="512"/>
        <end position="533"/>
    </location>
</feature>
<sequence length="1139" mass="126194">MAHSGILPHAHTPLLDDTLDSAVDYKGRPARRCSSGRWRSACFIIGVEVAERFAYYGIESNLINYLTGRLDSYVGRYPTIVIASLLYILGLGLLTVSAVLPSFNPSHCQTDKEISSCSPPMLQVILFFFALYLVAVGQGGHKPCVQAFGADQFDGKNPEESKAKSSFFNWWYFCMSGGILINSSILNYIQDNLNWGLGFGIPCTTMVAALFVFLLGTKTYRYSVKGDEKNPFLKIGWVFVAAIKNWHTTDSSLTDEEVAHGTWPHQCSHKFKFLNKALLAPDGSKEDGKVCSVSDVEEAKSVLRLFPIWASCLAFAIVFAQPPTFFTKQGVTMDRSIGSGFKVPAASLQCFISLSILLFVPIYDRILVPTARVLTRKPSGITMLQRIGTGMLLSVIAMVFAALVEVQRLKTAEQYGLVDIPYATVPMAVWWLIPQYVIFGVAQVFTMVGLQEFFYDEVPNELRSVGLSLYLSIFGVGSFLSSFLISVINKTTGGDGQTSWFNDNLNQAHLDYFYWLLAGLSTGLGLLTVSAVLPSFNPSHCRADKEISSCSPPMLQVILFFFALYLAAVGQGGHKPCVQAFGADQFDGQNPEESKAKSSFFNWWYFCMNGGILISSSILSYIQDSLNWGLGFGIPCTAMVGALFVFLLSTKTYRYSVKGNEKSPFVRISQVFVAAIKNWHTTDSSLTDEEVACGTRPRQCSHKFKFLNKALLAPGSSKEDGKVCSVSDVEEAKSVLRLFPIWASCLVFAILIAQPPTFFTKQGVTMDRSFGSGFKVPAASLQCFISFSILLFVPIYDRILVPIARVLTRKPSGITMLQRIGTGMFLSIIAMVFAALVEVQRLKTAEQYGLVDMPNATIPMAVWWLIPQYVIFGVAQVFTMVGLQEFFYDEVPNELRSVGLSLYLSIFGVGSFLSSFLISVINKTTGGDGQTSWFNDNLNQAHLDYFYWLLAGLSTISHNHAPDIATVIQYGDILKPCSRIPQTREDDTIGALANVAELKPQLDDSMFLNWEKQKMKMKKGKNMGTRLQRIQRMIRKLQEEGTDNEINDVMLVGEPDPTIISANLDEKLEHSGEAEAKRINAKYGVLPNDQCLTVLEMTVSVIWLICMFEIYIVNALMNLAPALKVPSMSSLTVPKQFTE</sequence>
<comment type="subcellular location">
    <subcellularLocation>
        <location evidence="1">Membrane</location>
        <topology evidence="1">Multi-pass membrane protein</topology>
    </subcellularLocation>
</comment>
<dbReference type="PANTHER" id="PTHR11654">
    <property type="entry name" value="OLIGOPEPTIDE TRANSPORTER-RELATED"/>
    <property type="match status" value="1"/>
</dbReference>
<feature type="transmembrane region" description="Helical" evidence="6">
    <location>
        <begin position="436"/>
        <end position="455"/>
    </location>
</feature>